<protein>
    <submittedName>
        <fullName evidence="2">Glutamate receptor ionotropic, kainate 1</fullName>
    </submittedName>
</protein>
<dbReference type="AlphaFoldDB" id="A0AAV4QGC7"/>
<gene>
    <name evidence="2" type="primary">Grik1_4</name>
    <name evidence="2" type="ORF">CEXT_42101</name>
</gene>
<keyword evidence="1" id="KW-0472">Membrane</keyword>
<name>A0AAV4QGC7_CAEEX</name>
<keyword evidence="1" id="KW-0812">Transmembrane</keyword>
<keyword evidence="1" id="KW-1133">Transmembrane helix</keyword>
<organism evidence="2 3">
    <name type="scientific">Caerostris extrusa</name>
    <name type="common">Bark spider</name>
    <name type="synonym">Caerostris bankana</name>
    <dbReference type="NCBI Taxonomy" id="172846"/>
    <lineage>
        <taxon>Eukaryota</taxon>
        <taxon>Metazoa</taxon>
        <taxon>Ecdysozoa</taxon>
        <taxon>Arthropoda</taxon>
        <taxon>Chelicerata</taxon>
        <taxon>Arachnida</taxon>
        <taxon>Araneae</taxon>
        <taxon>Araneomorphae</taxon>
        <taxon>Entelegynae</taxon>
        <taxon>Araneoidea</taxon>
        <taxon>Araneidae</taxon>
        <taxon>Caerostris</taxon>
    </lineage>
</organism>
<keyword evidence="2" id="KW-0675">Receptor</keyword>
<evidence type="ECO:0000313" key="2">
    <source>
        <dbReference type="EMBL" id="GIY07302.1"/>
    </source>
</evidence>
<keyword evidence="3" id="KW-1185">Reference proteome</keyword>
<evidence type="ECO:0000256" key="1">
    <source>
        <dbReference type="SAM" id="Phobius"/>
    </source>
</evidence>
<sequence length="113" mass="12892">MRFTGSIYVNKRVSEDSFGVWNVGVVLSKKFCCEDQLNKIILSLISAGMYEKIINDEIFRSGLGTYVDIINSEKTHSLNLEDMYGVFILLIAGYLISAICFIGEIIFYRKIQF</sequence>
<dbReference type="Proteomes" id="UP001054945">
    <property type="component" value="Unassembled WGS sequence"/>
</dbReference>
<comment type="caution">
    <text evidence="2">The sequence shown here is derived from an EMBL/GenBank/DDBJ whole genome shotgun (WGS) entry which is preliminary data.</text>
</comment>
<evidence type="ECO:0000313" key="3">
    <source>
        <dbReference type="Proteomes" id="UP001054945"/>
    </source>
</evidence>
<feature type="transmembrane region" description="Helical" evidence="1">
    <location>
        <begin position="84"/>
        <end position="108"/>
    </location>
</feature>
<dbReference type="EMBL" id="BPLR01006085">
    <property type="protein sequence ID" value="GIY07302.1"/>
    <property type="molecule type" value="Genomic_DNA"/>
</dbReference>
<proteinExistence type="predicted"/>
<reference evidence="2 3" key="1">
    <citation type="submission" date="2021-06" db="EMBL/GenBank/DDBJ databases">
        <title>Caerostris extrusa draft genome.</title>
        <authorList>
            <person name="Kono N."/>
            <person name="Arakawa K."/>
        </authorList>
    </citation>
    <scope>NUCLEOTIDE SEQUENCE [LARGE SCALE GENOMIC DNA]</scope>
</reference>
<accession>A0AAV4QGC7</accession>